<feature type="compositionally biased region" description="Basic residues" evidence="1">
    <location>
        <begin position="11"/>
        <end position="22"/>
    </location>
</feature>
<name>A0A5N0E1N3_9NOCA</name>
<sequence>MKEIPTPDAFRRRRNNTRRQGGKLKSRLEVAGLVIGVVGLIVKLADQITASSTVHETAELAARALNMIFG</sequence>
<gene>
    <name evidence="2" type="ORF">F3087_39500</name>
</gene>
<evidence type="ECO:0000256" key="1">
    <source>
        <dbReference type="SAM" id="MobiDB-lite"/>
    </source>
</evidence>
<reference evidence="2 3" key="1">
    <citation type="submission" date="2019-09" db="EMBL/GenBank/DDBJ databases">
        <authorList>
            <person name="Wang X."/>
        </authorList>
    </citation>
    <scope>NUCLEOTIDE SEQUENCE [LARGE SCALE GENOMIC DNA]</scope>
    <source>
        <strain evidence="2 3">CICC 11023</strain>
    </source>
</reference>
<organism evidence="2 3">
    <name type="scientific">Nocardia colli</name>
    <dbReference type="NCBI Taxonomy" id="2545717"/>
    <lineage>
        <taxon>Bacteria</taxon>
        <taxon>Bacillati</taxon>
        <taxon>Actinomycetota</taxon>
        <taxon>Actinomycetes</taxon>
        <taxon>Mycobacteriales</taxon>
        <taxon>Nocardiaceae</taxon>
        <taxon>Nocardia</taxon>
    </lineage>
</organism>
<dbReference type="RefSeq" id="WP_150407275.1">
    <property type="nucleotide sequence ID" value="NZ_VXLC01000029.1"/>
</dbReference>
<feature type="region of interest" description="Disordered" evidence="1">
    <location>
        <begin position="1"/>
        <end position="22"/>
    </location>
</feature>
<dbReference type="EMBL" id="VXLC01000029">
    <property type="protein sequence ID" value="KAA8882135.1"/>
    <property type="molecule type" value="Genomic_DNA"/>
</dbReference>
<evidence type="ECO:0000313" key="2">
    <source>
        <dbReference type="EMBL" id="KAA8882135.1"/>
    </source>
</evidence>
<protein>
    <submittedName>
        <fullName evidence="2">Uncharacterized protein</fullName>
    </submittedName>
</protein>
<proteinExistence type="predicted"/>
<keyword evidence="3" id="KW-1185">Reference proteome</keyword>
<dbReference type="Proteomes" id="UP000323876">
    <property type="component" value="Unassembled WGS sequence"/>
</dbReference>
<accession>A0A5N0E1N3</accession>
<comment type="caution">
    <text evidence="2">The sequence shown here is derived from an EMBL/GenBank/DDBJ whole genome shotgun (WGS) entry which is preliminary data.</text>
</comment>
<evidence type="ECO:0000313" key="3">
    <source>
        <dbReference type="Proteomes" id="UP000323876"/>
    </source>
</evidence>
<dbReference type="AlphaFoldDB" id="A0A5N0E1N3"/>